<dbReference type="Gene3D" id="3.10.180.10">
    <property type="entry name" value="2,3-Dihydroxybiphenyl 1,2-Dioxygenase, domain 1"/>
    <property type="match status" value="1"/>
</dbReference>
<comment type="caution">
    <text evidence="2">The sequence shown here is derived from an EMBL/GenBank/DDBJ whole genome shotgun (WGS) entry which is preliminary data.</text>
</comment>
<accession>A0A511Y5Y4</accession>
<dbReference type="InterPro" id="IPR037523">
    <property type="entry name" value="VOC_core"/>
</dbReference>
<dbReference type="PROSITE" id="PS51819">
    <property type="entry name" value="VOC"/>
    <property type="match status" value="1"/>
</dbReference>
<name>A0A511Y5Y4_9FLAO</name>
<proteinExistence type="predicted"/>
<evidence type="ECO:0000259" key="1">
    <source>
        <dbReference type="PROSITE" id="PS51819"/>
    </source>
</evidence>
<dbReference type="InterPro" id="IPR004360">
    <property type="entry name" value="Glyas_Fos-R_dOase_dom"/>
</dbReference>
<reference evidence="2 3" key="1">
    <citation type="submission" date="2019-07" db="EMBL/GenBank/DDBJ databases">
        <title>Whole genome shotgun sequence of Chryseobacterium lathyri NBRC 105250.</title>
        <authorList>
            <person name="Hosoyama A."/>
            <person name="Uohara A."/>
            <person name="Ohji S."/>
            <person name="Ichikawa N."/>
        </authorList>
    </citation>
    <scope>NUCLEOTIDE SEQUENCE [LARGE SCALE GENOMIC DNA]</scope>
    <source>
        <strain evidence="2 3">NBRC 105250</strain>
    </source>
</reference>
<evidence type="ECO:0000313" key="2">
    <source>
        <dbReference type="EMBL" id="GEN70612.1"/>
    </source>
</evidence>
<dbReference type="RefSeq" id="WP_111953559.1">
    <property type="nucleotide sequence ID" value="NZ_BJYI01000003.1"/>
</dbReference>
<dbReference type="Proteomes" id="UP000321150">
    <property type="component" value="Unassembled WGS sequence"/>
</dbReference>
<dbReference type="PANTHER" id="PTHR36503">
    <property type="entry name" value="BLR2520 PROTEIN"/>
    <property type="match status" value="1"/>
</dbReference>
<protein>
    <submittedName>
        <fullName evidence="2">Glyoxalase</fullName>
    </submittedName>
</protein>
<gene>
    <name evidence="2" type="ORF">CLA01_06840</name>
</gene>
<dbReference type="OrthoDB" id="669651at2"/>
<dbReference type="SUPFAM" id="SSF54593">
    <property type="entry name" value="Glyoxalase/Bleomycin resistance protein/Dihydroxybiphenyl dioxygenase"/>
    <property type="match status" value="1"/>
</dbReference>
<sequence>MKPKMIWANLGVSNLERTQKFYTELGFRPNNPNSSNELVSFFFGENELIIHFFLKEILEANLKNVKFGDSQSPNEIIFTLSAESIEQTNLWAQEVVKAGGSIVSEPESIGDHYYGFVFADPDGHKFNVFHMRIN</sequence>
<feature type="domain" description="VOC" evidence="1">
    <location>
        <begin position="4"/>
        <end position="131"/>
    </location>
</feature>
<organism evidence="2 3">
    <name type="scientific">Chryseobacterium lathyri</name>
    <dbReference type="NCBI Taxonomy" id="395933"/>
    <lineage>
        <taxon>Bacteria</taxon>
        <taxon>Pseudomonadati</taxon>
        <taxon>Bacteroidota</taxon>
        <taxon>Flavobacteriia</taxon>
        <taxon>Flavobacteriales</taxon>
        <taxon>Weeksellaceae</taxon>
        <taxon>Chryseobacterium group</taxon>
        <taxon>Chryseobacterium</taxon>
    </lineage>
</organism>
<evidence type="ECO:0000313" key="3">
    <source>
        <dbReference type="Proteomes" id="UP000321150"/>
    </source>
</evidence>
<dbReference type="AlphaFoldDB" id="A0A511Y5Y4"/>
<dbReference type="EMBL" id="BJYI01000003">
    <property type="protein sequence ID" value="GEN70612.1"/>
    <property type="molecule type" value="Genomic_DNA"/>
</dbReference>
<dbReference type="InterPro" id="IPR029068">
    <property type="entry name" value="Glyas_Bleomycin-R_OHBP_Dase"/>
</dbReference>
<dbReference type="PANTHER" id="PTHR36503:SF2">
    <property type="entry name" value="BLR2408 PROTEIN"/>
    <property type="match status" value="1"/>
</dbReference>
<dbReference type="Pfam" id="PF00903">
    <property type="entry name" value="Glyoxalase"/>
    <property type="match status" value="1"/>
</dbReference>